<dbReference type="KEGG" id="xla:108700974"/>
<comment type="subcellular location">
    <subcellularLocation>
        <location evidence="2">Cytoplasm</location>
        <location evidence="2">Cytoskeleton</location>
        <location evidence="2">Flagellum axoneme</location>
    </subcellularLocation>
    <subcellularLocation>
        <location evidence="1">Nucleus</location>
    </subcellularLocation>
</comment>
<dbReference type="FunFam" id="3.90.190.10:FF:000065">
    <property type="entry name" value="Dual specificity protein phosphatase 3"/>
    <property type="match status" value="1"/>
</dbReference>
<dbReference type="Gene3D" id="3.90.190.10">
    <property type="entry name" value="Protein tyrosine phosphatase superfamily"/>
    <property type="match status" value="1"/>
</dbReference>
<keyword evidence="5 17" id="KW-0378">Hydrolase</keyword>
<dbReference type="GO" id="GO:0005737">
    <property type="term" value="C:cytoplasm"/>
    <property type="evidence" value="ECO:0000318"/>
    <property type="project" value="GO_Central"/>
</dbReference>
<evidence type="ECO:0000313" key="20">
    <source>
        <dbReference type="Proteomes" id="UP000186698"/>
    </source>
</evidence>
<name>A0A1L8ETC6_XENLA</name>
<feature type="domain" description="Tyrosine-protein phosphatase" evidence="18">
    <location>
        <begin position="28"/>
        <end position="178"/>
    </location>
</feature>
<comment type="catalytic activity">
    <reaction evidence="12 17">
        <text>O-phospho-L-seryl-[protein] + H2O = L-seryl-[protein] + phosphate</text>
        <dbReference type="Rhea" id="RHEA:20629"/>
        <dbReference type="Rhea" id="RHEA-COMP:9863"/>
        <dbReference type="Rhea" id="RHEA-COMP:11604"/>
        <dbReference type="ChEBI" id="CHEBI:15377"/>
        <dbReference type="ChEBI" id="CHEBI:29999"/>
        <dbReference type="ChEBI" id="CHEBI:43474"/>
        <dbReference type="ChEBI" id="CHEBI:83421"/>
        <dbReference type="EC" id="3.1.3.16"/>
    </reaction>
</comment>
<dbReference type="GeneID" id="108700974"/>
<dbReference type="GO" id="GO:0004722">
    <property type="term" value="F:protein serine/threonine phosphatase activity"/>
    <property type="evidence" value="ECO:0007669"/>
    <property type="project" value="UniProtKB-EC"/>
</dbReference>
<dbReference type="SUPFAM" id="SSF52799">
    <property type="entry name" value="(Phosphotyrosine protein) phosphatases II"/>
    <property type="match status" value="1"/>
</dbReference>
<feature type="domain" description="Tyrosine specific protein phosphatases" evidence="19">
    <location>
        <begin position="105"/>
        <end position="157"/>
    </location>
</feature>
<proteinExistence type="inferred from homology"/>
<keyword evidence="8" id="KW-0969">Cilium</keyword>
<dbReference type="PROSITE" id="PS00383">
    <property type="entry name" value="TYR_PHOSPHATASE_1"/>
    <property type="match status" value="1"/>
</dbReference>
<evidence type="ECO:0000256" key="9">
    <source>
        <dbReference type="ARBA" id="ARBA00023212"/>
    </source>
</evidence>
<keyword evidence="6" id="KW-0282">Flagellum</keyword>
<dbReference type="PROSITE" id="PS50054">
    <property type="entry name" value="TYR_PHOSPHATASE_DUAL"/>
    <property type="match status" value="1"/>
</dbReference>
<accession>A0A1L8ETC6</accession>
<dbReference type="PRINTS" id="PR01908">
    <property type="entry name" value="ADSPHPHTASE"/>
</dbReference>
<dbReference type="OMA" id="RHKMDVK"/>
<keyword evidence="10" id="KW-0539">Nucleus</keyword>
<evidence type="ECO:0000313" key="23">
    <source>
        <dbReference type="Xenbase" id="XB-GENE-17331144"/>
    </source>
</evidence>
<comment type="catalytic activity">
    <reaction evidence="13 17">
        <text>O-phospho-L-threonyl-[protein] + H2O = L-threonyl-[protein] + phosphate</text>
        <dbReference type="Rhea" id="RHEA:47004"/>
        <dbReference type="Rhea" id="RHEA-COMP:11060"/>
        <dbReference type="Rhea" id="RHEA-COMP:11605"/>
        <dbReference type="ChEBI" id="CHEBI:15377"/>
        <dbReference type="ChEBI" id="CHEBI:30013"/>
        <dbReference type="ChEBI" id="CHEBI:43474"/>
        <dbReference type="ChEBI" id="CHEBI:61977"/>
        <dbReference type="EC" id="3.1.3.16"/>
    </reaction>
</comment>
<dbReference type="Proteomes" id="UP000186698">
    <property type="component" value="Chromosome 9_10L"/>
</dbReference>
<evidence type="ECO:0000256" key="7">
    <source>
        <dbReference type="ARBA" id="ARBA00022912"/>
    </source>
</evidence>
<dbReference type="PROSITE" id="PS50056">
    <property type="entry name" value="TYR_PHOSPHATASE_2"/>
    <property type="match status" value="1"/>
</dbReference>
<evidence type="ECO:0000256" key="15">
    <source>
        <dbReference type="ARBA" id="ARBA00063692"/>
    </source>
</evidence>
<dbReference type="InterPro" id="IPR016130">
    <property type="entry name" value="Tyr_Pase_AS"/>
</dbReference>
<dbReference type="GO" id="GO:0004725">
    <property type="term" value="F:protein tyrosine phosphatase activity"/>
    <property type="evidence" value="ECO:0007669"/>
    <property type="project" value="UniProtKB-EC"/>
</dbReference>
<dbReference type="GO" id="GO:0005634">
    <property type="term" value="C:nucleus"/>
    <property type="evidence" value="ECO:0007669"/>
    <property type="project" value="UniProtKB-SubCell"/>
</dbReference>
<evidence type="ECO:0000256" key="16">
    <source>
        <dbReference type="PIRSR" id="PIRSR620405-1"/>
    </source>
</evidence>
<evidence type="ECO:0000256" key="6">
    <source>
        <dbReference type="ARBA" id="ARBA00022846"/>
    </source>
</evidence>
<evidence type="ECO:0000256" key="1">
    <source>
        <dbReference type="ARBA" id="ARBA00004123"/>
    </source>
</evidence>
<evidence type="ECO:0000256" key="2">
    <source>
        <dbReference type="ARBA" id="ARBA00004611"/>
    </source>
</evidence>
<dbReference type="InterPro" id="IPR000387">
    <property type="entry name" value="Tyr_Pase_dom"/>
</dbReference>
<sequence>MSGYELSVQVLNDLLAEEDGSYRFPSEHFNEVFPRIYVGDAYIVQNVIRLNRLGITHIINAAEGNSLMHVNTNAAFYSGTGIAYLGIKANDTPHFDLSFHFEEASDFISQALSQKNGRVFVHCREGYSRSPTLVVAYLMQCQRMDVKTALATVQQKRDIGPNNGFLKQLCQLNEKLDREPKVKY</sequence>
<dbReference type="Bgee" id="108700974">
    <property type="expression patterns" value="Expressed in muscle tissue and 14 other cell types or tissues"/>
</dbReference>
<dbReference type="PRINTS" id="PR01909">
    <property type="entry name" value="ADSPHPHTASEA"/>
</dbReference>
<dbReference type="GO" id="GO:0043409">
    <property type="term" value="P:negative regulation of MAPK cascade"/>
    <property type="evidence" value="ECO:0000318"/>
    <property type="project" value="GO_Central"/>
</dbReference>
<protein>
    <recommendedName>
        <fullName evidence="17">Dual specificity protein phosphatase</fullName>
        <ecNumber evidence="17">3.1.3.16</ecNumber>
        <ecNumber evidence="17">3.1.3.48</ecNumber>
    </recommendedName>
</protein>
<keyword evidence="9" id="KW-0206">Cytoskeleton</keyword>
<dbReference type="GO" id="GO:0033549">
    <property type="term" value="F:MAP kinase phosphatase activity"/>
    <property type="evidence" value="ECO:0000318"/>
    <property type="project" value="GO_Central"/>
</dbReference>
<evidence type="ECO:0000256" key="17">
    <source>
        <dbReference type="RuleBase" id="RU366038"/>
    </source>
</evidence>
<evidence type="ECO:0000256" key="13">
    <source>
        <dbReference type="ARBA" id="ARBA00048336"/>
    </source>
</evidence>
<dbReference type="Xenbase" id="XB-GENE-17331144">
    <property type="gene designation" value="dusp3.L"/>
</dbReference>
<evidence type="ECO:0000259" key="19">
    <source>
        <dbReference type="PROSITE" id="PS50056"/>
    </source>
</evidence>
<keyword evidence="7 17" id="KW-0904">Protein phosphatase</keyword>
<evidence type="ECO:0000256" key="12">
    <source>
        <dbReference type="ARBA" id="ARBA00047761"/>
    </source>
</evidence>
<dbReference type="PANTHER" id="PTHR45682:SF1">
    <property type="entry name" value="DUAL SPECIFICITY PROTEIN PHOSPHATASE 3"/>
    <property type="match status" value="1"/>
</dbReference>
<comment type="similarity">
    <text evidence="3 17">Belongs to the protein-tyrosine phosphatase family. Non-receptor class dual specificity subfamily.</text>
</comment>
<dbReference type="EC" id="3.1.3.16" evidence="17"/>
<comment type="subunit">
    <text evidence="15">Microtubule inner protein component of sperm flagellar doublet microtubules. Interacts with VRK3; this interaction activates DUSP3 phosphatase activity.</text>
</comment>
<dbReference type="InterPro" id="IPR020405">
    <property type="entry name" value="Atypical_DUSP_subfamA"/>
</dbReference>
<evidence type="ECO:0000256" key="5">
    <source>
        <dbReference type="ARBA" id="ARBA00022801"/>
    </source>
</evidence>
<evidence type="ECO:0000256" key="11">
    <source>
        <dbReference type="ARBA" id="ARBA00023273"/>
    </source>
</evidence>
<reference evidence="21 22" key="1">
    <citation type="submission" date="2025-04" db="UniProtKB">
        <authorList>
            <consortium name="RefSeq"/>
        </authorList>
    </citation>
    <scope>IDENTIFICATION</scope>
    <source>
        <strain evidence="21 22">J_2021</strain>
        <tissue evidence="21 22">Erythrocytes</tissue>
    </source>
</reference>
<evidence type="ECO:0000256" key="4">
    <source>
        <dbReference type="ARBA" id="ARBA00022490"/>
    </source>
</evidence>
<dbReference type="PANTHER" id="PTHR45682">
    <property type="entry name" value="AGAP008228-PA"/>
    <property type="match status" value="1"/>
</dbReference>
<evidence type="ECO:0000313" key="22">
    <source>
        <dbReference type="RefSeq" id="XP_041432045.1"/>
    </source>
</evidence>
<evidence type="ECO:0000256" key="14">
    <source>
        <dbReference type="ARBA" id="ARBA00056294"/>
    </source>
</evidence>
<keyword evidence="20" id="KW-1185">Reference proteome</keyword>
<dbReference type="RefSeq" id="XP_018090537.1">
    <property type="nucleotide sequence ID" value="XM_018235048.2"/>
</dbReference>
<dbReference type="GO" id="GO:0051893">
    <property type="term" value="P:regulation of focal adhesion assembly"/>
    <property type="evidence" value="ECO:0007669"/>
    <property type="project" value="UniProtKB-ARBA"/>
</dbReference>
<comment type="function">
    <text evidence="14">Shows activity both for tyrosine-protein phosphate and serine-protein phosphate, but displays a strong preference toward phosphotyrosines. Specifically dephosphorylates and inactivates ERK1 and ERK2.</text>
</comment>
<dbReference type="CTD" id="108700974"/>
<dbReference type="InterPro" id="IPR020422">
    <property type="entry name" value="TYR_PHOSPHATASE_DUAL_dom"/>
</dbReference>
<dbReference type="OrthoDB" id="253091at2759"/>
<dbReference type="SMART" id="SM00195">
    <property type="entry name" value="DSPc"/>
    <property type="match status" value="1"/>
</dbReference>
<dbReference type="InterPro" id="IPR000340">
    <property type="entry name" value="Dual-sp_phosphatase_cat-dom"/>
</dbReference>
<evidence type="ECO:0000259" key="18">
    <source>
        <dbReference type="PROSITE" id="PS50054"/>
    </source>
</evidence>
<dbReference type="PaxDb" id="8355-A0A1L8ETC6"/>
<comment type="catalytic activity">
    <reaction evidence="17">
        <text>O-phospho-L-tyrosyl-[protein] + H2O = L-tyrosyl-[protein] + phosphate</text>
        <dbReference type="Rhea" id="RHEA:10684"/>
        <dbReference type="Rhea" id="RHEA-COMP:10136"/>
        <dbReference type="Rhea" id="RHEA-COMP:20101"/>
        <dbReference type="ChEBI" id="CHEBI:15377"/>
        <dbReference type="ChEBI" id="CHEBI:43474"/>
        <dbReference type="ChEBI" id="CHEBI:46858"/>
        <dbReference type="ChEBI" id="CHEBI:61978"/>
        <dbReference type="EC" id="3.1.3.48"/>
    </reaction>
</comment>
<evidence type="ECO:0000256" key="10">
    <source>
        <dbReference type="ARBA" id="ARBA00023242"/>
    </source>
</evidence>
<gene>
    <name evidence="21 22 23" type="primary">dusp3.L</name>
</gene>
<evidence type="ECO:0000256" key="3">
    <source>
        <dbReference type="ARBA" id="ARBA00008601"/>
    </source>
</evidence>
<evidence type="ECO:0000313" key="21">
    <source>
        <dbReference type="RefSeq" id="XP_018090537.1"/>
    </source>
</evidence>
<feature type="active site" description="Phosphocysteine intermediate" evidence="16">
    <location>
        <position position="123"/>
    </location>
</feature>
<dbReference type="AlphaFoldDB" id="A0A1L8ETC6"/>
<dbReference type="GO" id="GO:0008138">
    <property type="term" value="F:protein tyrosine/serine/threonine phosphatase activity"/>
    <property type="evidence" value="ECO:0000318"/>
    <property type="project" value="GO_Central"/>
</dbReference>
<comment type="function">
    <text evidence="17">Dual specificity phosphatase able to dephosphorylate phosphotyrosine, phosphoserine and phosphothreonine residues, with a preference for phosphotyrosine as a substrate.</text>
</comment>
<evidence type="ECO:0000256" key="8">
    <source>
        <dbReference type="ARBA" id="ARBA00023069"/>
    </source>
</evidence>
<dbReference type="Pfam" id="PF00782">
    <property type="entry name" value="DSPc"/>
    <property type="match status" value="1"/>
</dbReference>
<keyword evidence="4" id="KW-0963">Cytoplasm</keyword>
<dbReference type="RefSeq" id="XP_041432045.1">
    <property type="nucleotide sequence ID" value="XM_041576111.1"/>
</dbReference>
<dbReference type="InterPro" id="IPR029021">
    <property type="entry name" value="Prot-tyrosine_phosphatase-like"/>
</dbReference>
<dbReference type="AGR" id="Xenbase:XB-GENE-17331144"/>
<dbReference type="STRING" id="8355.A0A1L8ETC6"/>
<dbReference type="EC" id="3.1.3.48" evidence="17"/>
<dbReference type="GO" id="GO:0071364">
    <property type="term" value="P:cellular response to epidermal growth factor stimulus"/>
    <property type="evidence" value="ECO:0007669"/>
    <property type="project" value="UniProtKB-ARBA"/>
</dbReference>
<organism evidence="20 22">
    <name type="scientific">Xenopus laevis</name>
    <name type="common">African clawed frog</name>
    <dbReference type="NCBI Taxonomy" id="8355"/>
    <lineage>
        <taxon>Eukaryota</taxon>
        <taxon>Metazoa</taxon>
        <taxon>Chordata</taxon>
        <taxon>Craniata</taxon>
        <taxon>Vertebrata</taxon>
        <taxon>Euteleostomi</taxon>
        <taxon>Amphibia</taxon>
        <taxon>Batrachia</taxon>
        <taxon>Anura</taxon>
        <taxon>Pipoidea</taxon>
        <taxon>Pipidae</taxon>
        <taxon>Xenopodinae</taxon>
        <taxon>Xenopus</taxon>
        <taxon>Xenopus</taxon>
    </lineage>
</organism>
<keyword evidence="11" id="KW-0966">Cell projection</keyword>